<protein>
    <submittedName>
        <fullName evidence="4">CPG4 domain-containing protein</fullName>
    </submittedName>
</protein>
<evidence type="ECO:0000256" key="1">
    <source>
        <dbReference type="SAM" id="SignalP"/>
    </source>
</evidence>
<organism evidence="3 4">
    <name type="scientific">Panagrellus redivivus</name>
    <name type="common">Microworm</name>
    <dbReference type="NCBI Taxonomy" id="6233"/>
    <lineage>
        <taxon>Eukaryota</taxon>
        <taxon>Metazoa</taxon>
        <taxon>Ecdysozoa</taxon>
        <taxon>Nematoda</taxon>
        <taxon>Chromadorea</taxon>
        <taxon>Rhabditida</taxon>
        <taxon>Tylenchina</taxon>
        <taxon>Panagrolaimomorpha</taxon>
        <taxon>Panagrolaimoidea</taxon>
        <taxon>Panagrolaimidae</taxon>
        <taxon>Panagrellus</taxon>
    </lineage>
</organism>
<dbReference type="AlphaFoldDB" id="A0A7E4UTJ2"/>
<dbReference type="Proteomes" id="UP000492821">
    <property type="component" value="Unassembled WGS sequence"/>
</dbReference>
<dbReference type="WBParaSite" id="Pan_g12676.t1">
    <property type="protein sequence ID" value="Pan_g12676.t1"/>
    <property type="gene ID" value="Pan_g12676"/>
</dbReference>
<evidence type="ECO:0000313" key="4">
    <source>
        <dbReference type="WBParaSite" id="Pan_g12676.t1"/>
    </source>
</evidence>
<evidence type="ECO:0000313" key="3">
    <source>
        <dbReference type="Proteomes" id="UP000492821"/>
    </source>
</evidence>
<accession>A0A7E4UTJ2</accession>
<dbReference type="PANTHER" id="PTHR37442">
    <property type="entry name" value="F18A1.7 PROTEIN-RELATED"/>
    <property type="match status" value="1"/>
</dbReference>
<keyword evidence="1" id="KW-0732">Signal</keyword>
<dbReference type="InterPro" id="IPR029153">
    <property type="entry name" value="CPG4"/>
</dbReference>
<evidence type="ECO:0000259" key="2">
    <source>
        <dbReference type="Pfam" id="PF15481"/>
    </source>
</evidence>
<dbReference type="Pfam" id="PF15481">
    <property type="entry name" value="CPG4"/>
    <property type="match status" value="1"/>
</dbReference>
<dbReference type="InterPro" id="IPR053123">
    <property type="entry name" value="CPG4-like"/>
</dbReference>
<name>A0A7E4UTJ2_PANRE</name>
<feature type="signal peptide" evidence="1">
    <location>
        <begin position="1"/>
        <end position="20"/>
    </location>
</feature>
<dbReference type="PANTHER" id="PTHR37442:SF2">
    <property type="entry name" value="CHONDROITIN PROTEOGLYCAN 4"/>
    <property type="match status" value="1"/>
</dbReference>
<feature type="domain" description="Chondroitin proteoglycan 4" evidence="2">
    <location>
        <begin position="45"/>
        <end position="138"/>
    </location>
</feature>
<sequence length="267" mass="29582">MKLHLFQFLLIILSFNLGNAYFPELRADAASVDVDTLIGAIGLQKCVITCIDPLVDEIHKAMAMKNTIDNYPTLCAVFINASSCIEAAKCPGAARIYRIVTSGIENLCTRKQKYFERQHDCLKTHIDAKANYCDKKCNYVNSIAKLSKNLEVKIYAKIGGSPLPMLTKIGEICESAHCFLPCFRDAMNSVCKRSGGIIVDGLLRPFHYLAAFLDESGPVVQRMLKNSIPKTCTYLTDENILIQIRKGGKAAASSDMNSVVRMVQPNY</sequence>
<proteinExistence type="predicted"/>
<reference evidence="3" key="1">
    <citation type="journal article" date="2013" name="Genetics">
        <title>The draft genome and transcriptome of Panagrellus redivivus are shaped by the harsh demands of a free-living lifestyle.</title>
        <authorList>
            <person name="Srinivasan J."/>
            <person name="Dillman A.R."/>
            <person name="Macchietto M.G."/>
            <person name="Heikkinen L."/>
            <person name="Lakso M."/>
            <person name="Fracchia K.M."/>
            <person name="Antoshechkin I."/>
            <person name="Mortazavi A."/>
            <person name="Wong G."/>
            <person name="Sternberg P.W."/>
        </authorList>
    </citation>
    <scope>NUCLEOTIDE SEQUENCE [LARGE SCALE GENOMIC DNA]</scope>
    <source>
        <strain evidence="3">MT8872</strain>
    </source>
</reference>
<keyword evidence="3" id="KW-1185">Reference proteome</keyword>
<reference evidence="4" key="2">
    <citation type="submission" date="2020-10" db="UniProtKB">
        <authorList>
            <consortium name="WormBaseParasite"/>
        </authorList>
    </citation>
    <scope>IDENTIFICATION</scope>
</reference>
<feature type="chain" id="PRO_5029014529" evidence="1">
    <location>
        <begin position="21"/>
        <end position="267"/>
    </location>
</feature>